<comment type="caution">
    <text evidence="2">The sequence shown here is derived from an EMBL/GenBank/DDBJ whole genome shotgun (WGS) entry which is preliminary data.</text>
</comment>
<dbReference type="EMBL" id="CATQJL010000316">
    <property type="protein sequence ID" value="CAJ0608025.1"/>
    <property type="molecule type" value="Genomic_DNA"/>
</dbReference>
<keyword evidence="3" id="KW-1185">Reference proteome</keyword>
<reference evidence="2" key="1">
    <citation type="submission" date="2023-07" db="EMBL/GenBank/DDBJ databases">
        <authorList>
            <consortium name="CYATHOMIX"/>
        </authorList>
    </citation>
    <scope>NUCLEOTIDE SEQUENCE</scope>
    <source>
        <strain evidence="2">N/A</strain>
    </source>
</reference>
<feature type="compositionally biased region" description="Polar residues" evidence="1">
    <location>
        <begin position="19"/>
        <end position="30"/>
    </location>
</feature>
<evidence type="ECO:0000313" key="3">
    <source>
        <dbReference type="Proteomes" id="UP001176961"/>
    </source>
</evidence>
<sequence>MTCSFEEIAESEEEDVQLSERTSPNGQSPFAVSFESPFAERRGTCPRDLSPTSARENSPFLIQVEDFRILAYVADKHQPCLDL</sequence>
<proteinExistence type="predicted"/>
<evidence type="ECO:0000313" key="2">
    <source>
        <dbReference type="EMBL" id="CAJ0608025.1"/>
    </source>
</evidence>
<feature type="compositionally biased region" description="Acidic residues" evidence="1">
    <location>
        <begin position="7"/>
        <end position="17"/>
    </location>
</feature>
<gene>
    <name evidence="2" type="ORF">CYNAS_LOCUS20008</name>
</gene>
<evidence type="ECO:0000256" key="1">
    <source>
        <dbReference type="SAM" id="MobiDB-lite"/>
    </source>
</evidence>
<protein>
    <submittedName>
        <fullName evidence="2">Uncharacterized protein</fullName>
    </submittedName>
</protein>
<organism evidence="2 3">
    <name type="scientific">Cylicocyclus nassatus</name>
    <name type="common">Nematode worm</name>
    <dbReference type="NCBI Taxonomy" id="53992"/>
    <lineage>
        <taxon>Eukaryota</taxon>
        <taxon>Metazoa</taxon>
        <taxon>Ecdysozoa</taxon>
        <taxon>Nematoda</taxon>
        <taxon>Chromadorea</taxon>
        <taxon>Rhabditida</taxon>
        <taxon>Rhabditina</taxon>
        <taxon>Rhabditomorpha</taxon>
        <taxon>Strongyloidea</taxon>
        <taxon>Strongylidae</taxon>
        <taxon>Cylicocyclus</taxon>
    </lineage>
</organism>
<dbReference type="Proteomes" id="UP001176961">
    <property type="component" value="Unassembled WGS sequence"/>
</dbReference>
<feature type="region of interest" description="Disordered" evidence="1">
    <location>
        <begin position="1"/>
        <end position="32"/>
    </location>
</feature>
<name>A0AA36HD28_CYLNA</name>
<accession>A0AA36HD28</accession>
<dbReference type="AlphaFoldDB" id="A0AA36HD28"/>